<gene>
    <name evidence="2" type="ORF">COLAER_02404</name>
    <name evidence="3" type="ORF">GXM19_10910</name>
</gene>
<dbReference type="Gene3D" id="1.10.1220.10">
    <property type="entry name" value="Met repressor-like"/>
    <property type="match status" value="1"/>
</dbReference>
<geneLocation type="plasmid" evidence="5">
    <name>putative_pcaero1</name>
</geneLocation>
<dbReference type="Proteomes" id="UP000002979">
    <property type="component" value="Unassembled WGS sequence"/>
</dbReference>
<dbReference type="EMBL" id="AAVN02000017">
    <property type="protein sequence ID" value="EBA38494.1"/>
    <property type="molecule type" value="Genomic_DNA"/>
</dbReference>
<geneLocation type="plasmid" evidence="3">
    <name>putative_pCaero1</name>
</geneLocation>
<evidence type="ECO:0000313" key="5">
    <source>
        <dbReference type="Proteomes" id="UP000464211"/>
    </source>
</evidence>
<dbReference type="GO" id="GO:0006355">
    <property type="term" value="P:regulation of DNA-templated transcription"/>
    <property type="evidence" value="ECO:0007669"/>
    <property type="project" value="InterPro"/>
</dbReference>
<reference evidence="2 4" key="2">
    <citation type="submission" date="2007-04" db="EMBL/GenBank/DDBJ databases">
        <authorList>
            <person name="Fulton L."/>
            <person name="Clifton S."/>
            <person name="Fulton B."/>
            <person name="Xu J."/>
            <person name="Minx P."/>
            <person name="Mardis E.R."/>
            <person name="Wilson R.K."/>
        </authorList>
    </citation>
    <scope>NUCLEOTIDE SEQUENCE [LARGE SCALE GENOMIC DNA]</scope>
    <source>
        <strain evidence="2">ATCC 25986</strain>
        <strain evidence="4">ATCC 25986 / DSM 3979 / JCM 10188 / KCTC 3647 / NCTC 11838 / VPI 1003</strain>
    </source>
</reference>
<dbReference type="Pfam" id="PF07878">
    <property type="entry name" value="RHH_5"/>
    <property type="match status" value="1"/>
</dbReference>
<evidence type="ECO:0000259" key="1">
    <source>
        <dbReference type="Pfam" id="PF07878"/>
    </source>
</evidence>
<organism evidence="2 4">
    <name type="scientific">Collinsella aerofaciens (strain ATCC 25986 / DSM 3979 / JCM 10188 / KCTC 3647 / NCTC 11838 / VPI 1003)</name>
    <dbReference type="NCBI Taxonomy" id="411903"/>
    <lineage>
        <taxon>Bacteria</taxon>
        <taxon>Bacillati</taxon>
        <taxon>Actinomycetota</taxon>
        <taxon>Coriobacteriia</taxon>
        <taxon>Coriobacteriales</taxon>
        <taxon>Coriobacteriaceae</taxon>
        <taxon>Collinsella</taxon>
    </lineage>
</organism>
<feature type="domain" description="CopG-like ribbon-helix-helix" evidence="1">
    <location>
        <begin position="11"/>
        <end position="45"/>
    </location>
</feature>
<dbReference type="GeneID" id="92850927"/>
<reference evidence="3 5" key="3">
    <citation type="submission" date="2020-01" db="EMBL/GenBank/DDBJ databases">
        <title>Complete genome sequence of Collinsella aerofaciens JCM 10188(T).</title>
        <authorList>
            <person name="Tourlousse D.M."/>
            <person name="Sakamoto M."/>
            <person name="Miura T."/>
            <person name="Narita K."/>
            <person name="Ohashi A."/>
            <person name="Uchino Y."/>
            <person name="Yamazoe A."/>
            <person name="Kameyama K."/>
            <person name="Terauchi J."/>
            <person name="Ohkuma M."/>
            <person name="Kawasaki H."/>
            <person name="Sekiguchi Y."/>
        </authorList>
    </citation>
    <scope>NUCLEOTIDE SEQUENCE [LARGE SCALE GENOMIC DNA]</scope>
    <source>
        <strain evidence="3 5">JCM 10188</strain>
        <plasmid evidence="5">putative_pcaero1</plasmid>
        <plasmid evidence="3">putative_pCaero1</plasmid>
    </source>
</reference>
<evidence type="ECO:0000313" key="2">
    <source>
        <dbReference type="EMBL" id="EBA38494.1"/>
    </source>
</evidence>
<sequence length="62" mass="7020">MSNTSVATNKKRLMITLPTELTEQMDTKARELGLTKSGLVALAIQNLFNAEEIRLHQHQQKQ</sequence>
<dbReference type="InterPro" id="IPR012869">
    <property type="entry name" value="RHH_5"/>
</dbReference>
<dbReference type="Proteomes" id="UP000464211">
    <property type="component" value="Plasmid putative_pCaero1"/>
</dbReference>
<name>A4ED63_COLAA</name>
<dbReference type="InterPro" id="IPR010985">
    <property type="entry name" value="Ribbon_hlx_hlx"/>
</dbReference>
<dbReference type="SUPFAM" id="SSF47598">
    <property type="entry name" value="Ribbon-helix-helix"/>
    <property type="match status" value="1"/>
</dbReference>
<keyword evidence="3" id="KW-0614">Plasmid</keyword>
<dbReference type="RefSeq" id="WP_006236336.1">
    <property type="nucleotide sequence ID" value="NZ_AAVN02000017.1"/>
</dbReference>
<reference evidence="2 4" key="1">
    <citation type="submission" date="2007-01" db="EMBL/GenBank/DDBJ databases">
        <title>Draft genome sequence of Collinsella aerofaciens (ATCC 25986).</title>
        <authorList>
            <person name="Sudarsanam P."/>
            <person name="Ley R."/>
            <person name="Guruge J."/>
            <person name="Turnbaugh P.J."/>
            <person name="Mahowald M."/>
            <person name="Liep D."/>
            <person name="Gordon J."/>
        </authorList>
    </citation>
    <scope>NUCLEOTIDE SEQUENCE [LARGE SCALE GENOMIC DNA]</scope>
    <source>
        <strain evidence="2">ATCC 25986</strain>
        <strain evidence="4">ATCC 25986 / DSM 3979 / JCM 10188 / KCTC 3647 / NCTC 11838 / VPI 1003</strain>
    </source>
</reference>
<accession>A4ED63</accession>
<dbReference type="EMBL" id="CP048434">
    <property type="protein sequence ID" value="QIA34870.1"/>
    <property type="molecule type" value="Genomic_DNA"/>
</dbReference>
<evidence type="ECO:0000313" key="4">
    <source>
        <dbReference type="Proteomes" id="UP000002979"/>
    </source>
</evidence>
<proteinExistence type="predicted"/>
<dbReference type="AlphaFoldDB" id="A4ED63"/>
<evidence type="ECO:0000313" key="3">
    <source>
        <dbReference type="EMBL" id="QIA34870.1"/>
    </source>
</evidence>
<dbReference type="InterPro" id="IPR013321">
    <property type="entry name" value="Arc_rbn_hlx_hlx"/>
</dbReference>
<protein>
    <submittedName>
        <fullName evidence="2">Ribbon-helix-helix protein, CopG family</fullName>
    </submittedName>
</protein>